<evidence type="ECO:0000256" key="2">
    <source>
        <dbReference type="ARBA" id="ARBA00022475"/>
    </source>
</evidence>
<dbReference type="Proteomes" id="UP000315010">
    <property type="component" value="Unassembled WGS sequence"/>
</dbReference>
<dbReference type="AlphaFoldDB" id="A0A5C5Z7C6"/>
<feature type="transmembrane region" description="Helical" evidence="7">
    <location>
        <begin position="50"/>
        <end position="71"/>
    </location>
</feature>
<comment type="similarity">
    <text evidence="6">Belongs to the exbB/tolQ family.</text>
</comment>
<feature type="transmembrane region" description="Helical" evidence="7">
    <location>
        <begin position="21"/>
        <end position="38"/>
    </location>
</feature>
<dbReference type="GO" id="GO:0005886">
    <property type="term" value="C:plasma membrane"/>
    <property type="evidence" value="ECO:0007669"/>
    <property type="project" value="UniProtKB-SubCell"/>
</dbReference>
<dbReference type="InterPro" id="IPR002898">
    <property type="entry name" value="MotA_ExbB_proton_chnl"/>
</dbReference>
<evidence type="ECO:0000256" key="7">
    <source>
        <dbReference type="SAM" id="Phobius"/>
    </source>
</evidence>
<evidence type="ECO:0000256" key="4">
    <source>
        <dbReference type="ARBA" id="ARBA00022989"/>
    </source>
</evidence>
<evidence type="ECO:0000313" key="9">
    <source>
        <dbReference type="EMBL" id="TWT83158.1"/>
    </source>
</evidence>
<dbReference type="OrthoDB" id="230181at2"/>
<organism evidence="9 10">
    <name type="scientific">Novipirellula herctigrandis</name>
    <dbReference type="NCBI Taxonomy" id="2527986"/>
    <lineage>
        <taxon>Bacteria</taxon>
        <taxon>Pseudomonadati</taxon>
        <taxon>Planctomycetota</taxon>
        <taxon>Planctomycetia</taxon>
        <taxon>Pirellulales</taxon>
        <taxon>Pirellulaceae</taxon>
        <taxon>Novipirellula</taxon>
    </lineage>
</organism>
<dbReference type="PANTHER" id="PTHR30625:SF11">
    <property type="entry name" value="MOTA_TOLQ_EXBB PROTON CHANNEL DOMAIN-CONTAINING PROTEIN"/>
    <property type="match status" value="1"/>
</dbReference>
<comment type="caution">
    <text evidence="9">The sequence shown here is derived from an EMBL/GenBank/DDBJ whole genome shotgun (WGS) entry which is preliminary data.</text>
</comment>
<evidence type="ECO:0000256" key="5">
    <source>
        <dbReference type="ARBA" id="ARBA00023136"/>
    </source>
</evidence>
<evidence type="ECO:0000256" key="1">
    <source>
        <dbReference type="ARBA" id="ARBA00004651"/>
    </source>
</evidence>
<dbReference type="RefSeq" id="WP_146400128.1">
    <property type="nucleotide sequence ID" value="NZ_SJPJ01000001.1"/>
</dbReference>
<keyword evidence="6" id="KW-0653">Protein transport</keyword>
<evidence type="ECO:0000259" key="8">
    <source>
        <dbReference type="Pfam" id="PF01618"/>
    </source>
</evidence>
<keyword evidence="3 7" id="KW-0812">Transmembrane</keyword>
<dbReference type="PANTHER" id="PTHR30625">
    <property type="entry name" value="PROTEIN TOLQ"/>
    <property type="match status" value="1"/>
</dbReference>
<protein>
    <submittedName>
        <fullName evidence="9">MotA/TolQ/ExbB proton channel family protein</fullName>
    </submittedName>
</protein>
<comment type="subcellular location">
    <subcellularLocation>
        <location evidence="1">Cell membrane</location>
        <topology evidence="1">Multi-pass membrane protein</topology>
    </subcellularLocation>
    <subcellularLocation>
        <location evidence="6">Membrane</location>
        <topology evidence="6">Multi-pass membrane protein</topology>
    </subcellularLocation>
</comment>
<name>A0A5C5Z7C6_9BACT</name>
<proteinExistence type="inferred from homology"/>
<keyword evidence="10" id="KW-1185">Reference proteome</keyword>
<keyword evidence="5 7" id="KW-0472">Membrane</keyword>
<dbReference type="EMBL" id="SJPJ01000001">
    <property type="protein sequence ID" value="TWT83158.1"/>
    <property type="molecule type" value="Genomic_DNA"/>
</dbReference>
<gene>
    <name evidence="9" type="ORF">CA13_46210</name>
</gene>
<keyword evidence="2" id="KW-1003">Cell membrane</keyword>
<keyword evidence="4 7" id="KW-1133">Transmembrane helix</keyword>
<evidence type="ECO:0000256" key="6">
    <source>
        <dbReference type="RuleBase" id="RU004057"/>
    </source>
</evidence>
<feature type="transmembrane region" description="Helical" evidence="7">
    <location>
        <begin position="216"/>
        <end position="238"/>
    </location>
</feature>
<feature type="transmembrane region" description="Helical" evidence="7">
    <location>
        <begin position="174"/>
        <end position="196"/>
    </location>
</feature>
<keyword evidence="6" id="KW-0813">Transport</keyword>
<evidence type="ECO:0000256" key="3">
    <source>
        <dbReference type="ARBA" id="ARBA00022692"/>
    </source>
</evidence>
<accession>A0A5C5Z7C6</accession>
<dbReference type="GO" id="GO:0017038">
    <property type="term" value="P:protein import"/>
    <property type="evidence" value="ECO:0007669"/>
    <property type="project" value="TreeGrafter"/>
</dbReference>
<sequence length="479" mass="52586">MNRFQNDGSTVSGGTAAYGGIAWGSLGVLAAAGFYAVVKLTAWPPMERYFLGHPVAVAATVLFFIAAAILFGKFCQTTVQWNALSSLRDEDLMPSAQKSTTSQRWLQNHDAGHVARNWLTQIRELPLQSRASMLVRRLEEILVRQSQRGTTKQLPDDLRELSARDADTAYDSLGIVRIIVWAIPMLGFLGTVIGITQTLGGLDFTDGVAAVDRLKSGLYVAFDTTALGLVLSVVAIFLQYPMERTEQRLLSIIDSRINSLVSSALPSDEASDNQVALIADLCEGIRVAVAQSIESQAIVWRQTIDEAKDHWQSVHESDTNKIVEAFEETLKPALRDHATSIDQSAIIAADRWQRQWGQWQESMTQHSDLLTGHQKSMIDQYTALTETHARAGELVAMQHSIDSSLQQLSETNAAIDRSIEASAGEGMADAMRVLARAVDVLSHRLPVIMKAHEETALNVHVANNDSSENESTPQQRRAA</sequence>
<feature type="domain" description="MotA/TolQ/ExbB proton channel" evidence="8">
    <location>
        <begin position="146"/>
        <end position="249"/>
    </location>
</feature>
<dbReference type="InterPro" id="IPR050790">
    <property type="entry name" value="ExbB/TolQ_transport"/>
</dbReference>
<reference evidence="9 10" key="1">
    <citation type="submission" date="2019-02" db="EMBL/GenBank/DDBJ databases">
        <title>Deep-cultivation of Planctomycetes and their phenomic and genomic characterization uncovers novel biology.</title>
        <authorList>
            <person name="Wiegand S."/>
            <person name="Jogler M."/>
            <person name="Boedeker C."/>
            <person name="Pinto D."/>
            <person name="Vollmers J."/>
            <person name="Rivas-Marin E."/>
            <person name="Kohn T."/>
            <person name="Peeters S.H."/>
            <person name="Heuer A."/>
            <person name="Rast P."/>
            <person name="Oberbeckmann S."/>
            <person name="Bunk B."/>
            <person name="Jeske O."/>
            <person name="Meyerdierks A."/>
            <person name="Storesund J.E."/>
            <person name="Kallscheuer N."/>
            <person name="Luecker S."/>
            <person name="Lage O.M."/>
            <person name="Pohl T."/>
            <person name="Merkel B.J."/>
            <person name="Hornburger P."/>
            <person name="Mueller R.-W."/>
            <person name="Bruemmer F."/>
            <person name="Labrenz M."/>
            <person name="Spormann A.M."/>
            <person name="Op Den Camp H."/>
            <person name="Overmann J."/>
            <person name="Amann R."/>
            <person name="Jetten M.S.M."/>
            <person name="Mascher T."/>
            <person name="Medema M.H."/>
            <person name="Devos D.P."/>
            <person name="Kaster A.-K."/>
            <person name="Ovreas L."/>
            <person name="Rohde M."/>
            <person name="Galperin M.Y."/>
            <person name="Jogler C."/>
        </authorList>
    </citation>
    <scope>NUCLEOTIDE SEQUENCE [LARGE SCALE GENOMIC DNA]</scope>
    <source>
        <strain evidence="9 10">CA13</strain>
    </source>
</reference>
<evidence type="ECO:0000313" key="10">
    <source>
        <dbReference type="Proteomes" id="UP000315010"/>
    </source>
</evidence>
<dbReference type="Pfam" id="PF01618">
    <property type="entry name" value="MotA_ExbB"/>
    <property type="match status" value="1"/>
</dbReference>